<keyword evidence="3" id="KW-1185">Reference proteome</keyword>
<dbReference type="RefSeq" id="WP_379890069.1">
    <property type="nucleotide sequence ID" value="NZ_JBHSDI010000062.1"/>
</dbReference>
<comment type="caution">
    <text evidence="2">The sequence shown here is derived from an EMBL/GenBank/DDBJ whole genome shotgun (WGS) entry which is preliminary data.</text>
</comment>
<evidence type="ECO:0000313" key="2">
    <source>
        <dbReference type="EMBL" id="MFC4260986.1"/>
    </source>
</evidence>
<feature type="region of interest" description="Disordered" evidence="1">
    <location>
        <begin position="338"/>
        <end position="420"/>
    </location>
</feature>
<sequence>MRAPGLSIKQVQGTPPLSPVRGDVAALIGYAARGPRGYPVRLGSWRDFVDVFGEPYGFGHLGTAIKGFFENGGQTCYAVRVTDDSAQAASLTVQGRTMGEDDPAETIAEAVQWTFSPAFKQATASALDREVLDRLGSPHPNLNGPLLLPDPGLWGNELALSISDSRRAVTHLLPGAHAGQTSQAANLDGLEANSLVRLSQPAHAAAGSLLLWVQAVDPIRGLLEWPVELDQAMTPEGSPVGFDLDQAIVLETVDFTLELWLADRRLEQFPHLSLHPEHSRYLVRAINRESRWLQVRQTLGPAADAALGGATVPPASDTGFWPQPLTLARFRGGRDGLGQVAGANFLPPPQRPGADSRRGPAGGAGPCAEGRSRATASAPTGRNGGLQPTRTSTGGRYPWPGDQRILGQRGTGTQRDRLRQ</sequence>
<evidence type="ECO:0000256" key="1">
    <source>
        <dbReference type="SAM" id="MobiDB-lite"/>
    </source>
</evidence>
<name>A0ABV8QLA3_9GAMM</name>
<accession>A0ABV8QLA3</accession>
<protein>
    <submittedName>
        <fullName evidence="2">Uncharacterized protein</fullName>
    </submittedName>
</protein>
<dbReference type="EMBL" id="JBHSDI010000062">
    <property type="protein sequence ID" value="MFC4260986.1"/>
    <property type="molecule type" value="Genomic_DNA"/>
</dbReference>
<dbReference type="Proteomes" id="UP001595798">
    <property type="component" value="Unassembled WGS sequence"/>
</dbReference>
<dbReference type="PANTHER" id="PTHR35861:SF2">
    <property type="entry name" value="FELS-2 PROPHAGE PROTEIN"/>
    <property type="match status" value="1"/>
</dbReference>
<feature type="compositionally biased region" description="Polar residues" evidence="1">
    <location>
        <begin position="374"/>
        <end position="394"/>
    </location>
</feature>
<reference evidence="3" key="1">
    <citation type="journal article" date="2019" name="Int. J. Syst. Evol. Microbiol.">
        <title>The Global Catalogue of Microorganisms (GCM) 10K type strain sequencing project: providing services to taxonomists for standard genome sequencing and annotation.</title>
        <authorList>
            <consortium name="The Broad Institute Genomics Platform"/>
            <consortium name="The Broad Institute Genome Sequencing Center for Infectious Disease"/>
            <person name="Wu L."/>
            <person name="Ma J."/>
        </authorList>
    </citation>
    <scope>NUCLEOTIDE SEQUENCE [LARGE SCALE GENOMIC DNA]</scope>
    <source>
        <strain evidence="3">CECT 7297</strain>
    </source>
</reference>
<proteinExistence type="predicted"/>
<gene>
    <name evidence="2" type="ORF">ACFOZ5_18350</name>
</gene>
<dbReference type="InterPro" id="IPR052042">
    <property type="entry name" value="Tail_sheath_structural"/>
</dbReference>
<dbReference type="PANTHER" id="PTHR35861">
    <property type="match status" value="1"/>
</dbReference>
<organism evidence="2 3">
    <name type="scientific">Marinobacter lacisalsi</name>
    <dbReference type="NCBI Taxonomy" id="475979"/>
    <lineage>
        <taxon>Bacteria</taxon>
        <taxon>Pseudomonadati</taxon>
        <taxon>Pseudomonadota</taxon>
        <taxon>Gammaproteobacteria</taxon>
        <taxon>Pseudomonadales</taxon>
        <taxon>Marinobacteraceae</taxon>
        <taxon>Marinobacter</taxon>
    </lineage>
</organism>
<evidence type="ECO:0000313" key="3">
    <source>
        <dbReference type="Proteomes" id="UP001595798"/>
    </source>
</evidence>
<dbReference type="Gene3D" id="3.40.50.11780">
    <property type="match status" value="1"/>
</dbReference>